<dbReference type="PANTHER" id="PTHR35807:SF3">
    <property type="entry name" value="BLL5740 PROTEIN"/>
    <property type="match status" value="1"/>
</dbReference>
<feature type="region of interest" description="Disordered" evidence="1">
    <location>
        <begin position="1"/>
        <end position="25"/>
    </location>
</feature>
<dbReference type="AlphaFoldDB" id="A0A7I8BQR1"/>
<evidence type="ECO:0000259" key="2">
    <source>
        <dbReference type="SMART" id="SM01043"/>
    </source>
</evidence>
<dbReference type="InterPro" id="IPR051677">
    <property type="entry name" value="AfsR-DnrI-RedD_regulator"/>
</dbReference>
<dbReference type="SUPFAM" id="SSF48452">
    <property type="entry name" value="TPR-like"/>
    <property type="match status" value="1"/>
</dbReference>
<reference evidence="3 4" key="1">
    <citation type="journal article" date="2020" name="Genes (Basel)">
        <title>Genomic Comparison of Insect Gut Symbionts from Divergent Burkholderia Subclades.</title>
        <authorList>
            <person name="Takeshita K."/>
            <person name="Kikuchi Y."/>
        </authorList>
    </citation>
    <scope>NUCLEOTIDE SEQUENCE [LARGE SCALE GENOMIC DNA]</scope>
    <source>
        <strain evidence="3 4">PGU16</strain>
    </source>
</reference>
<dbReference type="Pfam" id="PF03704">
    <property type="entry name" value="BTAD"/>
    <property type="match status" value="1"/>
</dbReference>
<evidence type="ECO:0000313" key="3">
    <source>
        <dbReference type="EMBL" id="BCF90853.1"/>
    </source>
</evidence>
<organism evidence="3 4">
    <name type="scientific">Paraburkholderia largidicola</name>
    <dbReference type="NCBI Taxonomy" id="3014751"/>
    <lineage>
        <taxon>Bacteria</taxon>
        <taxon>Pseudomonadati</taxon>
        <taxon>Pseudomonadota</taxon>
        <taxon>Betaproteobacteria</taxon>
        <taxon>Burkholderiales</taxon>
        <taxon>Burkholderiaceae</taxon>
        <taxon>Paraburkholderia</taxon>
    </lineage>
</organism>
<keyword evidence="4" id="KW-1185">Reference proteome</keyword>
<sequence>MTILQFDPSQSVQRPSFAGNDRIGSSPERPLDAVIEGRLAMALFSVRTLGFPEIRRDHRLCQLPLRKGLALLVYLAEAEGSVGRDVLATMLWPEGGEEVVRARLRRLLHRLQHALGDDTLTIDRSTVRWSAAITLQVDSQLFEEACDHGEFEQACRHYPGDFLEGFSPGDCPQFEEWAFFRREALRGRVIQALERVVHDKHAAGDYAAAAAHAGRLVELDPFSEVYGRHLVRNLLLAGDRTTAQRHLEALTQRLRDELNAAPESETRALLDAGATLPIEDPPSTRYVSSGGVHLAFQTYGAGLVDVLVLPGFVSHVERVWEEPRCRAFLSALAGMGRLILLDRRGVGLSDRVGFNPNVDATAQDIGTVLDAAGSQKVVLFGASEGGPACIRFAVDHPNRVAGLILFASLAKGTATHDYPHALQASQYDMWLQQLVAGWGGPAGIETFAPSLSGDPQARAWWAGLLRAASSPGAIKGVLAALRDMDVRHLLGRISVPTLVLHRHDDRAVRIGAARHLVSHITQARFVELDGADHWPFAGDQQPVLDEIKQFVGSLAG</sequence>
<dbReference type="EMBL" id="AP023175">
    <property type="protein sequence ID" value="BCF90853.1"/>
    <property type="molecule type" value="Genomic_DNA"/>
</dbReference>
<dbReference type="InterPro" id="IPR029058">
    <property type="entry name" value="AB_hydrolase_fold"/>
</dbReference>
<name>A0A7I8BQR1_9BURK</name>
<evidence type="ECO:0000256" key="1">
    <source>
        <dbReference type="SAM" id="MobiDB-lite"/>
    </source>
</evidence>
<dbReference type="InterPro" id="IPR011990">
    <property type="entry name" value="TPR-like_helical_dom_sf"/>
</dbReference>
<dbReference type="KEGG" id="plad:PPGU16_39200"/>
<protein>
    <recommendedName>
        <fullName evidence="2">Bacterial transcriptional activator domain-containing protein</fullName>
    </recommendedName>
</protein>
<dbReference type="Gene3D" id="1.25.40.10">
    <property type="entry name" value="Tetratricopeptide repeat domain"/>
    <property type="match status" value="1"/>
</dbReference>
<dbReference type="Proteomes" id="UP000510888">
    <property type="component" value="Chromosome 2"/>
</dbReference>
<dbReference type="SUPFAM" id="SSF53474">
    <property type="entry name" value="alpha/beta-Hydrolases"/>
    <property type="match status" value="1"/>
</dbReference>
<evidence type="ECO:0000313" key="4">
    <source>
        <dbReference type="Proteomes" id="UP000510888"/>
    </source>
</evidence>
<accession>A0A7I8BQR1</accession>
<dbReference type="InterPro" id="IPR000073">
    <property type="entry name" value="AB_hydrolase_1"/>
</dbReference>
<proteinExistence type="predicted"/>
<gene>
    <name evidence="3" type="ORF">PPGU16_39200</name>
</gene>
<feature type="domain" description="Bacterial transcriptional activator" evidence="2">
    <location>
        <begin position="137"/>
        <end position="274"/>
    </location>
</feature>
<dbReference type="PRINTS" id="PR00111">
    <property type="entry name" value="ABHYDROLASE"/>
</dbReference>
<dbReference type="Gene3D" id="3.40.50.1820">
    <property type="entry name" value="alpha/beta hydrolase"/>
    <property type="match status" value="1"/>
</dbReference>
<dbReference type="PANTHER" id="PTHR35807">
    <property type="entry name" value="TRANSCRIPTIONAL REGULATOR REDD-RELATED"/>
    <property type="match status" value="1"/>
</dbReference>
<dbReference type="Pfam" id="PF00561">
    <property type="entry name" value="Abhydrolase_1"/>
    <property type="match status" value="1"/>
</dbReference>
<dbReference type="SMART" id="SM01043">
    <property type="entry name" value="BTAD"/>
    <property type="match status" value="1"/>
</dbReference>
<dbReference type="InterPro" id="IPR005158">
    <property type="entry name" value="BTAD"/>
</dbReference>